<accession>A0A1D9P4T4</accession>
<gene>
    <name evidence="3" type="ORF">bhn_I2470</name>
</gene>
<dbReference type="PANTHER" id="PTHR36435:SF1">
    <property type="entry name" value="CAAX AMINO TERMINAL PROTEASE FAMILY PROTEIN"/>
    <property type="match status" value="1"/>
</dbReference>
<dbReference type="PANTHER" id="PTHR36435">
    <property type="entry name" value="SLR1288 PROTEIN"/>
    <property type="match status" value="1"/>
</dbReference>
<evidence type="ECO:0000256" key="1">
    <source>
        <dbReference type="SAM" id="Phobius"/>
    </source>
</evidence>
<keyword evidence="4" id="KW-1185">Reference proteome</keyword>
<dbReference type="Proteomes" id="UP000179284">
    <property type="component" value="Chromosome I"/>
</dbReference>
<feature type="transmembrane region" description="Helical" evidence="1">
    <location>
        <begin position="35"/>
        <end position="57"/>
    </location>
</feature>
<sequence length="308" mass="34490">MDYRRANRTYLYMIIATLVLVLLISYYYAVTGRSLSIFMDNLLCELVILLPTMAVVLLSGEKISHVIPMRGIKPASLVLTVGYLLALFPLVTLVNYISMFFVENMVSSISDEVLAMPMWKMILSMGLIGPFIEEIVFRGVIFHSYKKTGRIVGSIILSSVLFGMMHLNFNQFAYGAVMGVMFCLLVEATGSVLSSFIAHALFNTIEVIVMYTASGTVGEADVVVENVVGDHSTLEFLAFYLVMSVIFTTAAFYIVRKIADIQGRTEYYNYIRKSEKQGYKLITVPLVIAIVISVAYMCFVAYISNYTY</sequence>
<feature type="domain" description="CAAX prenyl protease 2/Lysostaphin resistance protein A-like" evidence="2">
    <location>
        <begin position="119"/>
        <end position="205"/>
    </location>
</feature>
<evidence type="ECO:0000313" key="4">
    <source>
        <dbReference type="Proteomes" id="UP000179284"/>
    </source>
</evidence>
<dbReference type="Pfam" id="PF02517">
    <property type="entry name" value="Rce1-like"/>
    <property type="match status" value="1"/>
</dbReference>
<keyword evidence="3" id="KW-0378">Hydrolase</keyword>
<keyword evidence="1" id="KW-1133">Transmembrane helix</keyword>
<organism evidence="3 4">
    <name type="scientific">Butyrivibrio hungatei</name>
    <dbReference type="NCBI Taxonomy" id="185008"/>
    <lineage>
        <taxon>Bacteria</taxon>
        <taxon>Bacillati</taxon>
        <taxon>Bacillota</taxon>
        <taxon>Clostridia</taxon>
        <taxon>Lachnospirales</taxon>
        <taxon>Lachnospiraceae</taxon>
        <taxon>Butyrivibrio</taxon>
    </lineage>
</organism>
<dbReference type="OrthoDB" id="2035856at2"/>
<dbReference type="InterPro" id="IPR052710">
    <property type="entry name" value="CAAX_protease"/>
</dbReference>
<feature type="transmembrane region" description="Helical" evidence="1">
    <location>
        <begin position="9"/>
        <end position="29"/>
    </location>
</feature>
<feature type="transmembrane region" description="Helical" evidence="1">
    <location>
        <begin position="149"/>
        <end position="167"/>
    </location>
</feature>
<evidence type="ECO:0000313" key="3">
    <source>
        <dbReference type="EMBL" id="AOZ97502.1"/>
    </source>
</evidence>
<reference evidence="4" key="1">
    <citation type="submission" date="2016-10" db="EMBL/GenBank/DDBJ databases">
        <title>The complete genome sequence of the rumen bacterium Butyrivibrio hungatei MB2003.</title>
        <authorList>
            <person name="Palevich N."/>
            <person name="Kelly W.J."/>
            <person name="Leahy S.C."/>
            <person name="Altermann E."/>
            <person name="Rakonjac J."/>
            <person name="Attwood G.T."/>
        </authorList>
    </citation>
    <scope>NUCLEOTIDE SEQUENCE [LARGE SCALE GENOMIC DNA]</scope>
    <source>
        <strain evidence="4">MB2003</strain>
    </source>
</reference>
<dbReference type="InterPro" id="IPR003675">
    <property type="entry name" value="Rce1/LyrA-like_dom"/>
</dbReference>
<dbReference type="RefSeq" id="WP_071177098.1">
    <property type="nucleotide sequence ID" value="NZ_CP017831.1"/>
</dbReference>
<proteinExistence type="predicted"/>
<dbReference type="GO" id="GO:0006508">
    <property type="term" value="P:proteolysis"/>
    <property type="evidence" value="ECO:0007669"/>
    <property type="project" value="UniProtKB-KW"/>
</dbReference>
<feature type="transmembrane region" description="Helical" evidence="1">
    <location>
        <begin position="281"/>
        <end position="303"/>
    </location>
</feature>
<dbReference type="GO" id="GO:0080120">
    <property type="term" value="P:CAAX-box protein maturation"/>
    <property type="evidence" value="ECO:0007669"/>
    <property type="project" value="UniProtKB-ARBA"/>
</dbReference>
<feature type="transmembrane region" description="Helical" evidence="1">
    <location>
        <begin position="77"/>
        <end position="98"/>
    </location>
</feature>
<feature type="transmembrane region" description="Helical" evidence="1">
    <location>
        <begin position="237"/>
        <end position="255"/>
    </location>
</feature>
<feature type="transmembrane region" description="Helical" evidence="1">
    <location>
        <begin position="173"/>
        <end position="193"/>
    </location>
</feature>
<feature type="transmembrane region" description="Helical" evidence="1">
    <location>
        <begin position="118"/>
        <end position="137"/>
    </location>
</feature>
<dbReference type="AlphaFoldDB" id="A0A1D9P4T4"/>
<keyword evidence="1" id="KW-0812">Transmembrane</keyword>
<name>A0A1D9P4T4_9FIRM</name>
<keyword evidence="3" id="KW-0645">Protease</keyword>
<dbReference type="GO" id="GO:0004175">
    <property type="term" value="F:endopeptidase activity"/>
    <property type="evidence" value="ECO:0007669"/>
    <property type="project" value="UniProtKB-ARBA"/>
</dbReference>
<keyword evidence="1" id="KW-0472">Membrane</keyword>
<feature type="transmembrane region" description="Helical" evidence="1">
    <location>
        <begin position="200"/>
        <end position="217"/>
    </location>
</feature>
<protein>
    <submittedName>
        <fullName evidence="3">CAAX amino terminal protease family protein</fullName>
    </submittedName>
</protein>
<evidence type="ECO:0000259" key="2">
    <source>
        <dbReference type="Pfam" id="PF02517"/>
    </source>
</evidence>
<dbReference type="KEGG" id="bhu:bhn_I2470"/>
<dbReference type="EMBL" id="CP017831">
    <property type="protein sequence ID" value="AOZ97502.1"/>
    <property type="molecule type" value="Genomic_DNA"/>
</dbReference>